<name>A0A0R3TYN1_RODNA</name>
<evidence type="ECO:0000313" key="3">
    <source>
        <dbReference type="WBParaSite" id="HNAJ_0001298001-mRNA-1"/>
    </source>
</evidence>
<accession>A0A0R3TYN1</accession>
<dbReference type="OrthoDB" id="10530233at2759"/>
<dbReference type="EMBL" id="UZAE01014821">
    <property type="protein sequence ID" value="VDO14544.1"/>
    <property type="molecule type" value="Genomic_DNA"/>
</dbReference>
<reference evidence="1 2" key="2">
    <citation type="submission" date="2018-11" db="EMBL/GenBank/DDBJ databases">
        <authorList>
            <consortium name="Pathogen Informatics"/>
        </authorList>
    </citation>
    <scope>NUCLEOTIDE SEQUENCE [LARGE SCALE GENOMIC DNA]</scope>
</reference>
<protein>
    <submittedName>
        <fullName evidence="3">Secreted protein</fullName>
    </submittedName>
</protein>
<gene>
    <name evidence="1" type="ORF">HNAJ_LOCUS12954</name>
</gene>
<proteinExistence type="predicted"/>
<sequence>MATNPATAAVMAATAAAFEASKNPHRVWSPMVTSASNPALPLTHPHLTAVSSRTPTLLLHTPSSGVVTAASLDRRTQLPIFIASNENSAANNAKMN</sequence>
<evidence type="ECO:0000313" key="1">
    <source>
        <dbReference type="EMBL" id="VDO14544.1"/>
    </source>
</evidence>
<dbReference type="AlphaFoldDB" id="A0A0R3TYN1"/>
<reference evidence="3" key="1">
    <citation type="submission" date="2017-02" db="UniProtKB">
        <authorList>
            <consortium name="WormBaseParasite"/>
        </authorList>
    </citation>
    <scope>IDENTIFICATION</scope>
</reference>
<evidence type="ECO:0000313" key="2">
    <source>
        <dbReference type="Proteomes" id="UP000278807"/>
    </source>
</evidence>
<organism evidence="3">
    <name type="scientific">Rodentolepis nana</name>
    <name type="common">Dwarf tapeworm</name>
    <name type="synonym">Hymenolepis nana</name>
    <dbReference type="NCBI Taxonomy" id="102285"/>
    <lineage>
        <taxon>Eukaryota</taxon>
        <taxon>Metazoa</taxon>
        <taxon>Spiralia</taxon>
        <taxon>Lophotrochozoa</taxon>
        <taxon>Platyhelminthes</taxon>
        <taxon>Cestoda</taxon>
        <taxon>Eucestoda</taxon>
        <taxon>Cyclophyllidea</taxon>
        <taxon>Hymenolepididae</taxon>
        <taxon>Rodentolepis</taxon>
    </lineage>
</organism>
<keyword evidence="2" id="KW-1185">Reference proteome</keyword>
<dbReference type="Proteomes" id="UP000278807">
    <property type="component" value="Unassembled WGS sequence"/>
</dbReference>
<dbReference type="WBParaSite" id="HNAJ_0001298001-mRNA-1">
    <property type="protein sequence ID" value="HNAJ_0001298001-mRNA-1"/>
    <property type="gene ID" value="HNAJ_0001298001"/>
</dbReference>